<accession>A0AA39VQF2</accession>
<evidence type="ECO:0000313" key="5">
    <source>
        <dbReference type="Proteomes" id="UP001168877"/>
    </source>
</evidence>
<dbReference type="Pfam" id="PF13962">
    <property type="entry name" value="PGG"/>
    <property type="match status" value="1"/>
</dbReference>
<reference evidence="4" key="2">
    <citation type="submission" date="2023-06" db="EMBL/GenBank/DDBJ databases">
        <authorList>
            <person name="Swenson N.G."/>
            <person name="Wegrzyn J.L."/>
            <person name="Mcevoy S.L."/>
        </authorList>
    </citation>
    <scope>NUCLEOTIDE SEQUENCE</scope>
    <source>
        <strain evidence="4">NS2018</strain>
        <tissue evidence="4">Leaf</tissue>
    </source>
</reference>
<proteinExistence type="predicted"/>
<dbReference type="EMBL" id="JAUESC010000004">
    <property type="protein sequence ID" value="KAK0594759.1"/>
    <property type="molecule type" value="Genomic_DNA"/>
</dbReference>
<name>A0AA39VQF2_ACESA</name>
<sequence length="399" mass="44290">MDASLASDAGSIASPNLGGVQPNINPEGSALQPQWSEGRIATDEILPYVKKVRDAKLKHECAVELVNHVCTQLSSMSFQEIEDFLQNPNLILASAVTGGIEEIVRALFLQFPDLIDVPLMPEGNILQAAIKHRQVKIVNIIKEIFPTATKSMSADRMELENTTLHLAGELAPQIKLLSVPGAALQMQRELQWFKEVEEIEFPILWDVKNEYGETTKDVFRRAHKELAKEGEKWMKDTANSCMLVSALIATVLFAAAFTVPGGNTNDDKGIPIFLRTNAFTIFAISYALGLFSSLTSLLMFLAIITARYEVEDFLESLPKKLIIGLGSLFVSIAAMIIAFGAALTIALNERWNWVFVPITLLASFPVAIFVMWQLPLFVQMVRSTYGASIFRPWPSRKFE</sequence>
<organism evidence="4 5">
    <name type="scientific">Acer saccharum</name>
    <name type="common">Sugar maple</name>
    <dbReference type="NCBI Taxonomy" id="4024"/>
    <lineage>
        <taxon>Eukaryota</taxon>
        <taxon>Viridiplantae</taxon>
        <taxon>Streptophyta</taxon>
        <taxon>Embryophyta</taxon>
        <taxon>Tracheophyta</taxon>
        <taxon>Spermatophyta</taxon>
        <taxon>Magnoliopsida</taxon>
        <taxon>eudicotyledons</taxon>
        <taxon>Gunneridae</taxon>
        <taxon>Pentapetalae</taxon>
        <taxon>rosids</taxon>
        <taxon>malvids</taxon>
        <taxon>Sapindales</taxon>
        <taxon>Sapindaceae</taxon>
        <taxon>Hippocastanoideae</taxon>
        <taxon>Acereae</taxon>
        <taxon>Acer</taxon>
    </lineage>
</organism>
<evidence type="ECO:0000256" key="2">
    <source>
        <dbReference type="SAM" id="Phobius"/>
    </source>
</evidence>
<dbReference type="InterPro" id="IPR026961">
    <property type="entry name" value="PGG_dom"/>
</dbReference>
<protein>
    <recommendedName>
        <fullName evidence="3">PGG domain-containing protein</fullName>
    </recommendedName>
</protein>
<evidence type="ECO:0000313" key="4">
    <source>
        <dbReference type="EMBL" id="KAK0594759.1"/>
    </source>
</evidence>
<keyword evidence="2" id="KW-0472">Membrane</keyword>
<dbReference type="PANTHER" id="PTHR24177">
    <property type="entry name" value="CASKIN"/>
    <property type="match status" value="1"/>
</dbReference>
<comment type="caution">
    <text evidence="4">The sequence shown here is derived from an EMBL/GenBank/DDBJ whole genome shotgun (WGS) entry which is preliminary data.</text>
</comment>
<feature type="domain" description="PGG" evidence="3">
    <location>
        <begin position="231"/>
        <end position="345"/>
    </location>
</feature>
<evidence type="ECO:0000259" key="3">
    <source>
        <dbReference type="Pfam" id="PF13962"/>
    </source>
</evidence>
<keyword evidence="2" id="KW-1133">Transmembrane helix</keyword>
<feature type="transmembrane region" description="Helical" evidence="2">
    <location>
        <begin position="353"/>
        <end position="372"/>
    </location>
</feature>
<dbReference type="Proteomes" id="UP001168877">
    <property type="component" value="Unassembled WGS sequence"/>
</dbReference>
<keyword evidence="2" id="KW-0812">Transmembrane</keyword>
<evidence type="ECO:0000256" key="1">
    <source>
        <dbReference type="SAM" id="MobiDB-lite"/>
    </source>
</evidence>
<feature type="transmembrane region" description="Helical" evidence="2">
    <location>
        <begin position="279"/>
        <end position="304"/>
    </location>
</feature>
<dbReference type="AlphaFoldDB" id="A0AA39VQF2"/>
<dbReference type="GO" id="GO:0016020">
    <property type="term" value="C:membrane"/>
    <property type="evidence" value="ECO:0007669"/>
    <property type="project" value="TreeGrafter"/>
</dbReference>
<reference evidence="4" key="1">
    <citation type="journal article" date="2022" name="Plant J.">
        <title>Strategies of tolerance reflected in two North American maple genomes.</title>
        <authorList>
            <person name="McEvoy S.L."/>
            <person name="Sezen U.U."/>
            <person name="Trouern-Trend A."/>
            <person name="McMahon S.M."/>
            <person name="Schaberg P.G."/>
            <person name="Yang J."/>
            <person name="Wegrzyn J.L."/>
            <person name="Swenson N.G."/>
        </authorList>
    </citation>
    <scope>NUCLEOTIDE SEQUENCE</scope>
    <source>
        <strain evidence="4">NS2018</strain>
    </source>
</reference>
<keyword evidence="5" id="KW-1185">Reference proteome</keyword>
<feature type="transmembrane region" description="Helical" evidence="2">
    <location>
        <begin position="241"/>
        <end position="259"/>
    </location>
</feature>
<feature type="compositionally biased region" description="Polar residues" evidence="1">
    <location>
        <begin position="22"/>
        <end position="33"/>
    </location>
</feature>
<gene>
    <name evidence="4" type="ORF">LWI29_000282</name>
</gene>
<dbReference type="PANTHER" id="PTHR24177:SF365">
    <property type="entry name" value="ANKYRIN REPEAT-CONTAINING PROTEIN NPR4-LIKE ISOFORM X1"/>
    <property type="match status" value="1"/>
</dbReference>
<feature type="region of interest" description="Disordered" evidence="1">
    <location>
        <begin position="1"/>
        <end position="33"/>
    </location>
</feature>
<feature type="transmembrane region" description="Helical" evidence="2">
    <location>
        <begin position="325"/>
        <end position="347"/>
    </location>
</feature>